<feature type="signal peptide" evidence="1">
    <location>
        <begin position="1"/>
        <end position="30"/>
    </location>
</feature>
<name>A0A7W4NQI4_9PROT</name>
<dbReference type="Proteomes" id="UP000589085">
    <property type="component" value="Unassembled WGS sequence"/>
</dbReference>
<dbReference type="RefSeq" id="WP_182996006.1">
    <property type="nucleotide sequence ID" value="NZ_JABEQJ010000002.1"/>
</dbReference>
<feature type="chain" id="PRO_5030930023" evidence="1">
    <location>
        <begin position="31"/>
        <end position="106"/>
    </location>
</feature>
<proteinExistence type="predicted"/>
<sequence>MFRSVFGKTAFHALGAGMVLLLAASHGAQAHVVTDDEAGRLTLDALTAVPAPVRHVTYRHAVHMMSVSDRHAVHATVRSRGLVHNVVYHPRVATAARHVSKAHRRT</sequence>
<comment type="caution">
    <text evidence="2">The sequence shown here is derived from an EMBL/GenBank/DDBJ whole genome shotgun (WGS) entry which is preliminary data.</text>
</comment>
<evidence type="ECO:0000313" key="2">
    <source>
        <dbReference type="EMBL" id="MBB2159150.1"/>
    </source>
</evidence>
<protein>
    <submittedName>
        <fullName evidence="2">Uncharacterized protein</fullName>
    </submittedName>
</protein>
<keyword evidence="1" id="KW-0732">Signal</keyword>
<accession>A0A7W4NQI4</accession>
<gene>
    <name evidence="2" type="ORF">HLH48_02990</name>
</gene>
<dbReference type="EMBL" id="JABEQJ010000002">
    <property type="protein sequence ID" value="MBB2159150.1"/>
    <property type="molecule type" value="Genomic_DNA"/>
</dbReference>
<evidence type="ECO:0000256" key="1">
    <source>
        <dbReference type="SAM" id="SignalP"/>
    </source>
</evidence>
<reference evidence="2 3" key="1">
    <citation type="submission" date="2020-04" db="EMBL/GenBank/DDBJ databases">
        <title>Description of novel Gluconacetobacter.</title>
        <authorList>
            <person name="Sombolestani A."/>
        </authorList>
    </citation>
    <scope>NUCLEOTIDE SEQUENCE [LARGE SCALE GENOMIC DNA]</scope>
    <source>
        <strain evidence="2 3">LMG 19747</strain>
    </source>
</reference>
<evidence type="ECO:0000313" key="3">
    <source>
        <dbReference type="Proteomes" id="UP000589085"/>
    </source>
</evidence>
<organism evidence="2 3">
    <name type="scientific">Gluconacetobacter sacchari</name>
    <dbReference type="NCBI Taxonomy" id="92759"/>
    <lineage>
        <taxon>Bacteria</taxon>
        <taxon>Pseudomonadati</taxon>
        <taxon>Pseudomonadota</taxon>
        <taxon>Alphaproteobacteria</taxon>
        <taxon>Acetobacterales</taxon>
        <taxon>Acetobacteraceae</taxon>
        <taxon>Gluconacetobacter</taxon>
    </lineage>
</organism>
<dbReference type="AlphaFoldDB" id="A0A7W4NQI4"/>